<name>R7WRT3_9NOCA</name>
<keyword evidence="2" id="KW-1133">Transmembrane helix</keyword>
<feature type="transmembrane region" description="Helical" evidence="2">
    <location>
        <begin position="232"/>
        <end position="255"/>
    </location>
</feature>
<evidence type="ECO:0000256" key="1">
    <source>
        <dbReference type="SAM" id="MobiDB-lite"/>
    </source>
</evidence>
<reference evidence="3 4" key="1">
    <citation type="journal article" date="2013" name="Genome Announc.">
        <title>Draft Genome Sequence of Rhodococcus rhodnii Strain LMG5362, a Symbiont of Rhodnius prolixus (Hemiptera, Reduviidae, Triatominae), the Principle Vector of Trypanosoma cruzi.</title>
        <authorList>
            <person name="Pachebat J.A."/>
            <person name="van Keulen G."/>
            <person name="Whitten M.M."/>
            <person name="Girdwood S."/>
            <person name="Del Sol R."/>
            <person name="Dyson P.J."/>
            <person name="Facey P.D."/>
        </authorList>
    </citation>
    <scope>NUCLEOTIDE SEQUENCE [LARGE SCALE GENOMIC DNA]</scope>
    <source>
        <strain evidence="3 4">LMG 5362</strain>
    </source>
</reference>
<feature type="transmembrane region" description="Helical" evidence="2">
    <location>
        <begin position="134"/>
        <end position="157"/>
    </location>
</feature>
<sequence>MAQRTTGGAHPDAAPAARTPDDAPPRLARRIALAAAAIVLAATALRVWVAAAGGFYWDDLILTGRSATVPTFSADFLLYDHDGHFMPAAFLLADLATTLAPLQWWLPAVMLVVGQLAASAAVVRLLWVVMGPRPLLLAPLVFYVLCPITLPSFAWWANALNSLPLQFALAWVAADAMKLARTGDRRYAISDVVVTIVALAFFEKSVLVPFVAFATVALAYHVDGVARAFRTALRRCAALWIPTAVVLAVWALVYLTVTDSRVESDHLGNAPGFVHHATSLGLVPTFLGGPWLWDRWPPSPPWATPPTALVIGGWVVLAAAVIGSIVHKRRVAPVWIAAAAYVAASELAMVLTRGSDLAAYELAQTLRYLADSAVVLVVLAALIARAPRRSERPREPRSGGLVALTTVAVVAFAVSSVLSTITFVGRWENNPTNPYLANARVSLAEHRDVPLLDHPVSLWVLVPVATPYNSASHVFGPLPDRPEFADSTPQLRQLDDDGMLVEAVVSDTRTIPQGPVPECGFRVERTPDGVAGDTTIPLDGPLLDWEWTAQLNYFASTAGDVDVRLDTGDTVTVPVEAGLNQVFVRLIGGGDALHVEPTTPGLALCVGSGPVGTVAPTTERVR</sequence>
<feature type="region of interest" description="Disordered" evidence="1">
    <location>
        <begin position="1"/>
        <end position="22"/>
    </location>
</feature>
<evidence type="ECO:0000256" key="2">
    <source>
        <dbReference type="SAM" id="Phobius"/>
    </source>
</evidence>
<keyword evidence="2" id="KW-0472">Membrane</keyword>
<dbReference type="PATRIC" id="fig|1273125.3.peg.641"/>
<gene>
    <name evidence="3" type="ORF">Rrhod_0664</name>
</gene>
<organism evidence="3 4">
    <name type="scientific">Rhodococcus rhodnii LMG 5362</name>
    <dbReference type="NCBI Taxonomy" id="1273125"/>
    <lineage>
        <taxon>Bacteria</taxon>
        <taxon>Bacillati</taxon>
        <taxon>Actinomycetota</taxon>
        <taxon>Actinomycetes</taxon>
        <taxon>Mycobacteriales</taxon>
        <taxon>Nocardiaceae</taxon>
        <taxon>Rhodococcus</taxon>
    </lineage>
</organism>
<feature type="transmembrane region" description="Helical" evidence="2">
    <location>
        <begin position="192"/>
        <end position="220"/>
    </location>
</feature>
<protein>
    <submittedName>
        <fullName evidence="3">Uncharacterized protein</fullName>
    </submittedName>
</protein>
<feature type="transmembrane region" description="Helical" evidence="2">
    <location>
        <begin position="307"/>
        <end position="327"/>
    </location>
</feature>
<feature type="transmembrane region" description="Helical" evidence="2">
    <location>
        <begin position="31"/>
        <end position="57"/>
    </location>
</feature>
<keyword evidence="2" id="KW-0812">Transmembrane</keyword>
<feature type="transmembrane region" description="Helical" evidence="2">
    <location>
        <begin position="104"/>
        <end position="127"/>
    </location>
</feature>
<dbReference type="RefSeq" id="WP_010836737.1">
    <property type="nucleotide sequence ID" value="NZ_APMY01000020.1"/>
</dbReference>
<feature type="transmembrane region" description="Helical" evidence="2">
    <location>
        <begin position="399"/>
        <end position="424"/>
    </location>
</feature>
<keyword evidence="4" id="KW-1185">Reference proteome</keyword>
<feature type="transmembrane region" description="Helical" evidence="2">
    <location>
        <begin position="366"/>
        <end position="387"/>
    </location>
</feature>
<evidence type="ECO:0000313" key="3">
    <source>
        <dbReference type="EMBL" id="EOM77990.1"/>
    </source>
</evidence>
<dbReference type="AlphaFoldDB" id="R7WRT3"/>
<dbReference type="EMBL" id="APMY01000020">
    <property type="protein sequence ID" value="EOM77990.1"/>
    <property type="molecule type" value="Genomic_DNA"/>
</dbReference>
<comment type="caution">
    <text evidence="3">The sequence shown here is derived from an EMBL/GenBank/DDBJ whole genome shotgun (WGS) entry which is preliminary data.</text>
</comment>
<feature type="transmembrane region" description="Helical" evidence="2">
    <location>
        <begin position="334"/>
        <end position="354"/>
    </location>
</feature>
<dbReference type="eggNOG" id="COG0815">
    <property type="taxonomic scope" value="Bacteria"/>
</dbReference>
<accession>R7WRT3</accession>
<evidence type="ECO:0000313" key="4">
    <source>
        <dbReference type="Proteomes" id="UP000013525"/>
    </source>
</evidence>
<proteinExistence type="predicted"/>
<dbReference type="Proteomes" id="UP000013525">
    <property type="component" value="Unassembled WGS sequence"/>
</dbReference>